<evidence type="ECO:0000256" key="1">
    <source>
        <dbReference type="ARBA" id="ARBA00004514"/>
    </source>
</evidence>
<name>A0A8J6UGW1_9GAMM</name>
<evidence type="ECO:0000313" key="8">
    <source>
        <dbReference type="Proteomes" id="UP000638014"/>
    </source>
</evidence>
<keyword evidence="4 6" id="KW-1005">Bacterial flagellum biogenesis</keyword>
<organism evidence="7 8">
    <name type="scientific">Neiella litorisoli</name>
    <dbReference type="NCBI Taxonomy" id="2771431"/>
    <lineage>
        <taxon>Bacteria</taxon>
        <taxon>Pseudomonadati</taxon>
        <taxon>Pseudomonadota</taxon>
        <taxon>Gammaproteobacteria</taxon>
        <taxon>Alteromonadales</taxon>
        <taxon>Echinimonadaceae</taxon>
        <taxon>Neiella</taxon>
    </lineage>
</organism>
<keyword evidence="7" id="KW-0969">Cilium</keyword>
<dbReference type="NCBIfam" id="TIGR00208">
    <property type="entry name" value="fliS"/>
    <property type="match status" value="1"/>
</dbReference>
<dbReference type="InterPro" id="IPR003713">
    <property type="entry name" value="FliS"/>
</dbReference>
<evidence type="ECO:0000256" key="6">
    <source>
        <dbReference type="PIRNR" id="PIRNR039090"/>
    </source>
</evidence>
<evidence type="ECO:0000256" key="5">
    <source>
        <dbReference type="ARBA" id="ARBA00023186"/>
    </source>
</evidence>
<dbReference type="GO" id="GO:0005829">
    <property type="term" value="C:cytosol"/>
    <property type="evidence" value="ECO:0007669"/>
    <property type="project" value="UniProtKB-SubCell"/>
</dbReference>
<dbReference type="PIRSF" id="PIRSF039090">
    <property type="entry name" value="Flis"/>
    <property type="match status" value="1"/>
</dbReference>
<dbReference type="Proteomes" id="UP000638014">
    <property type="component" value="Unassembled WGS sequence"/>
</dbReference>
<dbReference type="RefSeq" id="WP_191145917.1">
    <property type="nucleotide sequence ID" value="NZ_JACXAF010000023.1"/>
</dbReference>
<evidence type="ECO:0000313" key="7">
    <source>
        <dbReference type="EMBL" id="MBD1390856.1"/>
    </source>
</evidence>
<evidence type="ECO:0000256" key="4">
    <source>
        <dbReference type="ARBA" id="ARBA00022795"/>
    </source>
</evidence>
<reference evidence="7" key="1">
    <citation type="submission" date="2020-09" db="EMBL/GenBank/DDBJ databases">
        <title>A novel bacterium of genus Neiella, isolated from South China Sea.</title>
        <authorList>
            <person name="Huang H."/>
            <person name="Mo K."/>
            <person name="Hu Y."/>
        </authorList>
    </citation>
    <scope>NUCLEOTIDE SEQUENCE</scope>
    <source>
        <strain evidence="7">HB171785</strain>
    </source>
</reference>
<accession>A0A8J6UGW1</accession>
<comment type="caution">
    <text evidence="7">The sequence shown here is derived from an EMBL/GenBank/DDBJ whole genome shotgun (WGS) entry which is preliminary data.</text>
</comment>
<dbReference type="GO" id="GO:0071973">
    <property type="term" value="P:bacterial-type flagellum-dependent cell motility"/>
    <property type="evidence" value="ECO:0007669"/>
    <property type="project" value="TreeGrafter"/>
</dbReference>
<dbReference type="AlphaFoldDB" id="A0A8J6UGW1"/>
<keyword evidence="5" id="KW-0143">Chaperone</keyword>
<dbReference type="Gene3D" id="1.20.120.340">
    <property type="entry name" value="Flagellar protein FliS"/>
    <property type="match status" value="1"/>
</dbReference>
<keyword evidence="7" id="KW-0282">Flagellum</keyword>
<dbReference type="EMBL" id="JACXAF010000023">
    <property type="protein sequence ID" value="MBD1390856.1"/>
    <property type="molecule type" value="Genomic_DNA"/>
</dbReference>
<dbReference type="InterPro" id="IPR036584">
    <property type="entry name" value="FliS_sf"/>
</dbReference>
<dbReference type="Pfam" id="PF02561">
    <property type="entry name" value="FliS"/>
    <property type="match status" value="1"/>
</dbReference>
<comment type="similarity">
    <text evidence="2 6">Belongs to the FliS family.</text>
</comment>
<dbReference type="SUPFAM" id="SSF101116">
    <property type="entry name" value="Flagellar export chaperone FliS"/>
    <property type="match status" value="1"/>
</dbReference>
<dbReference type="GO" id="GO:0044780">
    <property type="term" value="P:bacterial-type flagellum assembly"/>
    <property type="evidence" value="ECO:0007669"/>
    <property type="project" value="InterPro"/>
</dbReference>
<dbReference type="PANTHER" id="PTHR34773:SF1">
    <property type="entry name" value="FLAGELLAR SECRETION CHAPERONE FLIS"/>
    <property type="match status" value="1"/>
</dbReference>
<gene>
    <name evidence="7" type="primary">fliS</name>
    <name evidence="7" type="ORF">IC617_15595</name>
</gene>
<keyword evidence="7" id="KW-0966">Cell projection</keyword>
<keyword evidence="8" id="KW-1185">Reference proteome</keyword>
<proteinExistence type="inferred from homology"/>
<dbReference type="PANTHER" id="PTHR34773">
    <property type="entry name" value="FLAGELLAR SECRETION CHAPERONE FLIS"/>
    <property type="match status" value="1"/>
</dbReference>
<keyword evidence="3 6" id="KW-0963">Cytoplasm</keyword>
<evidence type="ECO:0000256" key="3">
    <source>
        <dbReference type="ARBA" id="ARBA00022490"/>
    </source>
</evidence>
<evidence type="ECO:0000256" key="2">
    <source>
        <dbReference type="ARBA" id="ARBA00008787"/>
    </source>
</evidence>
<sequence>MARHSIQQYQKNTVASLQEASPHAQVAAVFQHILGHLAAASVAIDREDVKLRGENISKAIRLLDVLKASLDLEKGGSIAGNLDVLYDYCTQKLIIANIESDKSHVDEISGIIREIKEGWDGIPQEFHHGNPSA</sequence>
<dbReference type="CDD" id="cd16098">
    <property type="entry name" value="FliS"/>
    <property type="match status" value="1"/>
</dbReference>
<protein>
    <recommendedName>
        <fullName evidence="6">Flagellar secretion chaperone FliS</fullName>
    </recommendedName>
</protein>
<comment type="subcellular location">
    <subcellularLocation>
        <location evidence="1 6">Cytoplasm</location>
        <location evidence="1 6">Cytosol</location>
    </subcellularLocation>
</comment>